<gene>
    <name evidence="3" type="ORF">AWC30_16885</name>
</gene>
<keyword evidence="4" id="KW-1185">Reference proteome</keyword>
<evidence type="ECO:0000313" key="3">
    <source>
        <dbReference type="EMBL" id="ORW99195.1"/>
    </source>
</evidence>
<dbReference type="Pfam" id="PF07859">
    <property type="entry name" value="Abhydrolase_3"/>
    <property type="match status" value="1"/>
</dbReference>
<dbReference type="InterPro" id="IPR050300">
    <property type="entry name" value="GDXG_lipolytic_enzyme"/>
</dbReference>
<dbReference type="Proteomes" id="UP000193090">
    <property type="component" value="Unassembled WGS sequence"/>
</dbReference>
<organism evidence="3 4">
    <name type="scientific">Mycolicibacillus trivialis</name>
    <dbReference type="NCBI Taxonomy" id="1798"/>
    <lineage>
        <taxon>Bacteria</taxon>
        <taxon>Bacillati</taxon>
        <taxon>Actinomycetota</taxon>
        <taxon>Actinomycetes</taxon>
        <taxon>Mycobacteriales</taxon>
        <taxon>Mycobacteriaceae</taxon>
        <taxon>Mycolicibacillus</taxon>
    </lineage>
</organism>
<dbReference type="EMBL" id="LQPZ01000050">
    <property type="protein sequence ID" value="ORW99195.1"/>
    <property type="molecule type" value="Genomic_DNA"/>
</dbReference>
<feature type="domain" description="Alpha/beta hydrolase fold-3" evidence="2">
    <location>
        <begin position="70"/>
        <end position="269"/>
    </location>
</feature>
<evidence type="ECO:0000256" key="1">
    <source>
        <dbReference type="ARBA" id="ARBA00022801"/>
    </source>
</evidence>
<accession>A0A1X2EE70</accession>
<name>A0A1X2EE70_9MYCO</name>
<evidence type="ECO:0000259" key="2">
    <source>
        <dbReference type="Pfam" id="PF07859"/>
    </source>
</evidence>
<reference evidence="3 4" key="1">
    <citation type="submission" date="2016-01" db="EMBL/GenBank/DDBJ databases">
        <title>The new phylogeny of the genus Mycobacterium.</title>
        <authorList>
            <person name="Tarcisio F."/>
            <person name="Conor M."/>
            <person name="Antonella G."/>
            <person name="Elisabetta G."/>
            <person name="Giulia F.S."/>
            <person name="Sara T."/>
            <person name="Anna F."/>
            <person name="Clotilde B."/>
            <person name="Roberto B."/>
            <person name="Veronica D.S."/>
            <person name="Fabio R."/>
            <person name="Monica P."/>
            <person name="Olivier J."/>
            <person name="Enrico T."/>
            <person name="Nicola S."/>
        </authorList>
    </citation>
    <scope>NUCLEOTIDE SEQUENCE [LARGE SCALE GENOMIC DNA]</scope>
    <source>
        <strain evidence="3 4">DSM 44153</strain>
    </source>
</reference>
<dbReference type="InterPro" id="IPR013094">
    <property type="entry name" value="AB_hydrolase_3"/>
</dbReference>
<dbReference type="PANTHER" id="PTHR48081:SF8">
    <property type="entry name" value="ALPHA_BETA HYDROLASE FOLD-3 DOMAIN-CONTAINING PROTEIN-RELATED"/>
    <property type="match status" value="1"/>
</dbReference>
<dbReference type="InterPro" id="IPR029058">
    <property type="entry name" value="AB_hydrolase_fold"/>
</dbReference>
<proteinExistence type="predicted"/>
<dbReference type="STRING" id="1798.AWC30_16885"/>
<protein>
    <recommendedName>
        <fullName evidence="2">Alpha/beta hydrolase fold-3 domain-containing protein</fullName>
    </recommendedName>
</protein>
<dbReference type="Gene3D" id="3.40.50.1820">
    <property type="entry name" value="alpha/beta hydrolase"/>
    <property type="match status" value="1"/>
</dbReference>
<evidence type="ECO:0000313" key="4">
    <source>
        <dbReference type="Proteomes" id="UP000193090"/>
    </source>
</evidence>
<dbReference type="GO" id="GO:0016787">
    <property type="term" value="F:hydrolase activity"/>
    <property type="evidence" value="ECO:0007669"/>
    <property type="project" value="UniProtKB-KW"/>
</dbReference>
<dbReference type="PANTHER" id="PTHR48081">
    <property type="entry name" value="AB HYDROLASE SUPERFAMILY PROTEIN C4A8.06C"/>
    <property type="match status" value="1"/>
</dbReference>
<comment type="caution">
    <text evidence="3">The sequence shown here is derived from an EMBL/GenBank/DDBJ whole genome shotgun (WGS) entry which is preliminary data.</text>
</comment>
<dbReference type="SUPFAM" id="SSF53474">
    <property type="entry name" value="alpha/beta-Hydrolases"/>
    <property type="match status" value="1"/>
</dbReference>
<sequence length="293" mass="32719">MASLRASHSKRFYADPSTMRAKLAKHQHPSKTRPPRWARRGVRFAAELVGGVRCYIFAPRPQAGLETHRILHFHGGGFVEEPEAHHWRFMRWLVRHTGATVIFPIYPLCPTAGHQRIRACVHAVYDRFLADFDGPHFVFGDSAGGALTLDLVDTLRTDRQRLPTGLGLFSPWLDLGVSDPRSEEIDAADPELGVAGLRQAGHWYAGPEPLDDPGISPIYQDLAGFPPIAVFTGTSDILNPDAHRVAEAGTRRGVRVDLHEYDGMFHNWVMQKIPEGARARTEVARFLDRARDG</sequence>
<dbReference type="AlphaFoldDB" id="A0A1X2EE70"/>
<keyword evidence="1" id="KW-0378">Hydrolase</keyword>